<sequence length="62" mass="7136">MSSGGYVTRNFNNKLLTCTSLPGSYLLCGIKHLRFYEWGFFCNYDEKETCAVSGFRIPQELE</sequence>
<accession>A0A0E9UU57</accession>
<reference evidence="1" key="2">
    <citation type="journal article" date="2015" name="Fish Shellfish Immunol.">
        <title>Early steps in the European eel (Anguilla anguilla)-Vibrio vulnificus interaction in the gills: Role of the RtxA13 toxin.</title>
        <authorList>
            <person name="Callol A."/>
            <person name="Pajuelo D."/>
            <person name="Ebbesson L."/>
            <person name="Teles M."/>
            <person name="MacKenzie S."/>
            <person name="Amaro C."/>
        </authorList>
    </citation>
    <scope>NUCLEOTIDE SEQUENCE</scope>
</reference>
<protein>
    <submittedName>
        <fullName evidence="1">Uncharacterized protein</fullName>
    </submittedName>
</protein>
<dbReference type="AlphaFoldDB" id="A0A0E9UU57"/>
<reference evidence="1" key="1">
    <citation type="submission" date="2014-11" db="EMBL/GenBank/DDBJ databases">
        <authorList>
            <person name="Amaro Gonzalez C."/>
        </authorList>
    </citation>
    <scope>NUCLEOTIDE SEQUENCE</scope>
</reference>
<dbReference type="EMBL" id="GBXM01039235">
    <property type="protein sequence ID" value="JAH69342.1"/>
    <property type="molecule type" value="Transcribed_RNA"/>
</dbReference>
<name>A0A0E9UU57_ANGAN</name>
<proteinExistence type="predicted"/>
<organism evidence="1">
    <name type="scientific">Anguilla anguilla</name>
    <name type="common">European freshwater eel</name>
    <name type="synonym">Muraena anguilla</name>
    <dbReference type="NCBI Taxonomy" id="7936"/>
    <lineage>
        <taxon>Eukaryota</taxon>
        <taxon>Metazoa</taxon>
        <taxon>Chordata</taxon>
        <taxon>Craniata</taxon>
        <taxon>Vertebrata</taxon>
        <taxon>Euteleostomi</taxon>
        <taxon>Actinopterygii</taxon>
        <taxon>Neopterygii</taxon>
        <taxon>Teleostei</taxon>
        <taxon>Anguilliformes</taxon>
        <taxon>Anguillidae</taxon>
        <taxon>Anguilla</taxon>
    </lineage>
</organism>
<evidence type="ECO:0000313" key="1">
    <source>
        <dbReference type="EMBL" id="JAH69342.1"/>
    </source>
</evidence>